<dbReference type="WBParaSite" id="jg10464">
    <property type="protein sequence ID" value="jg10464"/>
    <property type="gene ID" value="jg10464"/>
</dbReference>
<sequence>MGYQQKFSALNRMYDELDLAEQAEDRELLQKKLKGCVDNEMIFTGKILKMTILTADYNDISFVENLQKDIKNAVDIFQNLRSKKIMDGFKNYVSIHLDMGIKEAELMLDLGKPSITYTPFSFNREQYELEDASEQIKREFNVKIVFQNDGVSGAKHGEEIMVDFLPECRKSEGANPLSLCKDVLEIFFRSSANIEKLINEVKSDQGDMLTPQNSPKNVGGVPQAASSAAPPLLECQKHNYVAEIGGCFSCVAGPCRSDGNGRFLTFVSLATHLKNQHNIQMPVEKTEANSHLRAEN</sequence>
<name>A0A915CM83_9BILA</name>
<organism evidence="1 2">
    <name type="scientific">Ditylenchus dipsaci</name>
    <dbReference type="NCBI Taxonomy" id="166011"/>
    <lineage>
        <taxon>Eukaryota</taxon>
        <taxon>Metazoa</taxon>
        <taxon>Ecdysozoa</taxon>
        <taxon>Nematoda</taxon>
        <taxon>Chromadorea</taxon>
        <taxon>Rhabditida</taxon>
        <taxon>Tylenchina</taxon>
        <taxon>Tylenchomorpha</taxon>
        <taxon>Sphaerularioidea</taxon>
        <taxon>Anguinidae</taxon>
        <taxon>Anguininae</taxon>
        <taxon>Ditylenchus</taxon>
    </lineage>
</organism>
<proteinExistence type="predicted"/>
<protein>
    <submittedName>
        <fullName evidence="2">Uncharacterized protein</fullName>
    </submittedName>
</protein>
<dbReference type="AlphaFoldDB" id="A0A915CM83"/>
<dbReference type="Proteomes" id="UP000887574">
    <property type="component" value="Unplaced"/>
</dbReference>
<evidence type="ECO:0000313" key="1">
    <source>
        <dbReference type="Proteomes" id="UP000887574"/>
    </source>
</evidence>
<reference evidence="2" key="1">
    <citation type="submission" date="2022-11" db="UniProtKB">
        <authorList>
            <consortium name="WormBaseParasite"/>
        </authorList>
    </citation>
    <scope>IDENTIFICATION</scope>
</reference>
<accession>A0A915CM83</accession>
<keyword evidence="1" id="KW-1185">Reference proteome</keyword>
<evidence type="ECO:0000313" key="2">
    <source>
        <dbReference type="WBParaSite" id="jg10464"/>
    </source>
</evidence>